<dbReference type="Proteomes" id="UP000642876">
    <property type="component" value="Unassembled WGS sequence"/>
</dbReference>
<organism evidence="9 10">
    <name type="scientific">Corynebacterium lujinxingii</name>
    <dbReference type="NCBI Taxonomy" id="2763010"/>
    <lineage>
        <taxon>Bacteria</taxon>
        <taxon>Bacillati</taxon>
        <taxon>Actinomycetota</taxon>
        <taxon>Actinomycetes</taxon>
        <taxon>Mycobacteriales</taxon>
        <taxon>Corynebacteriaceae</taxon>
        <taxon>Corynebacterium</taxon>
    </lineage>
</organism>
<dbReference type="EMBL" id="JACMYE010000011">
    <property type="protein sequence ID" value="MBC3179850.1"/>
    <property type="molecule type" value="Genomic_DNA"/>
</dbReference>
<dbReference type="GO" id="GO:0016020">
    <property type="term" value="C:membrane"/>
    <property type="evidence" value="ECO:0007669"/>
    <property type="project" value="UniProtKB-SubCell"/>
</dbReference>
<evidence type="ECO:0000259" key="7">
    <source>
        <dbReference type="Pfam" id="PF01694"/>
    </source>
</evidence>
<evidence type="ECO:0000313" key="10">
    <source>
        <dbReference type="Proteomes" id="UP000516235"/>
    </source>
</evidence>
<comment type="subcellular location">
    <subcellularLocation>
        <location evidence="1">Membrane</location>
        <topology evidence="1">Multi-pass membrane protein</topology>
    </subcellularLocation>
</comment>
<proteinExistence type="predicted"/>
<dbReference type="InterPro" id="IPR022764">
    <property type="entry name" value="Peptidase_S54_rhomboid_dom"/>
</dbReference>
<keyword evidence="3 6" id="KW-1133">Transmembrane helix</keyword>
<evidence type="ECO:0000313" key="9">
    <source>
        <dbReference type="EMBL" id="QNP89864.1"/>
    </source>
</evidence>
<evidence type="ECO:0000313" key="11">
    <source>
        <dbReference type="Proteomes" id="UP000642876"/>
    </source>
</evidence>
<feature type="transmembrane region" description="Helical" evidence="6">
    <location>
        <begin position="204"/>
        <end position="222"/>
    </location>
</feature>
<evidence type="ECO:0000256" key="1">
    <source>
        <dbReference type="ARBA" id="ARBA00004141"/>
    </source>
</evidence>
<gene>
    <name evidence="8" type="ORF">H7348_11150</name>
    <name evidence="9" type="ORF">IAU68_09320</name>
</gene>
<accession>A0A7H0JXU8</accession>
<keyword evidence="2 6" id="KW-0812">Transmembrane</keyword>
<keyword evidence="9" id="KW-0378">Hydrolase</keyword>
<name>A0A7H0JXU8_9CORY</name>
<dbReference type="PANTHER" id="PTHR43731">
    <property type="entry name" value="RHOMBOID PROTEASE"/>
    <property type="match status" value="1"/>
</dbReference>
<dbReference type="InterPro" id="IPR050925">
    <property type="entry name" value="Rhomboid_protease_S54"/>
</dbReference>
<evidence type="ECO:0000256" key="2">
    <source>
        <dbReference type="ARBA" id="ARBA00022692"/>
    </source>
</evidence>
<dbReference type="GO" id="GO:0006508">
    <property type="term" value="P:proteolysis"/>
    <property type="evidence" value="ECO:0007669"/>
    <property type="project" value="UniProtKB-KW"/>
</dbReference>
<feature type="compositionally biased region" description="Gly residues" evidence="5">
    <location>
        <begin position="11"/>
        <end position="20"/>
    </location>
</feature>
<keyword evidence="11" id="KW-1185">Reference proteome</keyword>
<dbReference type="AlphaFoldDB" id="A0A7H0JXU8"/>
<feature type="region of interest" description="Disordered" evidence="5">
    <location>
        <begin position="1"/>
        <end position="73"/>
    </location>
</feature>
<feature type="transmembrane region" description="Helical" evidence="6">
    <location>
        <begin position="177"/>
        <end position="197"/>
    </location>
</feature>
<evidence type="ECO:0000256" key="4">
    <source>
        <dbReference type="ARBA" id="ARBA00023136"/>
    </source>
</evidence>
<keyword evidence="4 6" id="KW-0472">Membrane</keyword>
<feature type="domain" description="Peptidase S54 rhomboid" evidence="7">
    <location>
        <begin position="117"/>
        <end position="247"/>
    </location>
</feature>
<dbReference type="KEGG" id="cluj:IAU68_09320"/>
<feature type="transmembrane region" description="Helical" evidence="6">
    <location>
        <begin position="77"/>
        <end position="101"/>
    </location>
</feature>
<evidence type="ECO:0000256" key="5">
    <source>
        <dbReference type="SAM" id="MobiDB-lite"/>
    </source>
</evidence>
<evidence type="ECO:0000313" key="8">
    <source>
        <dbReference type="EMBL" id="MBC3179850.1"/>
    </source>
</evidence>
<reference evidence="10 11" key="1">
    <citation type="submission" date="2020-08" db="EMBL/GenBank/DDBJ databases">
        <title>novel species in genus Corynebacterium.</title>
        <authorList>
            <person name="Zhang G."/>
        </authorList>
    </citation>
    <scope>NUCLEOTIDE SEQUENCE [LARGE SCALE GENOMIC DNA]</scope>
    <source>
        <strain evidence="10 11">zg-917</strain>
        <strain evidence="9">Zg-917</strain>
    </source>
</reference>
<keyword evidence="9" id="KW-0645">Protease</keyword>
<dbReference type="Proteomes" id="UP000516235">
    <property type="component" value="Chromosome"/>
</dbReference>
<feature type="transmembrane region" description="Helical" evidence="6">
    <location>
        <begin position="228"/>
        <end position="249"/>
    </location>
</feature>
<dbReference type="SUPFAM" id="SSF144091">
    <property type="entry name" value="Rhomboid-like"/>
    <property type="match status" value="1"/>
</dbReference>
<feature type="transmembrane region" description="Helical" evidence="6">
    <location>
        <begin position="151"/>
        <end position="171"/>
    </location>
</feature>
<sequence>MTNNQNTPPGWGYGQTGQPGYGKPFQRPFSHPETQQPAFGQPYAQPHNPYANPQPAQPYGQQPVPRRTKRKQQRNSGLRFAGGFLAVIWVVFVLEMIFPWLQGFGIHPLDIYSLPMIFTSPLLHANLEHIISNSLTGALFAYLIGYSGKRVFWEVTAFTVLIGGLGTWVFGGIGTNHIGASGLVYGWLAYLIVRGFFNRSVGQIITGIVLGFFYSGLIWGVLPGTEGVSWQAHLFGAIGGVVAGMVITSDDPPQLVAKREAKALEKARRQG</sequence>
<feature type="transmembrane region" description="Helical" evidence="6">
    <location>
        <begin position="121"/>
        <end position="144"/>
    </location>
</feature>
<dbReference type="Pfam" id="PF01694">
    <property type="entry name" value="Rhomboid"/>
    <property type="match status" value="1"/>
</dbReference>
<dbReference type="EMBL" id="CP061032">
    <property type="protein sequence ID" value="QNP89864.1"/>
    <property type="molecule type" value="Genomic_DNA"/>
</dbReference>
<protein>
    <submittedName>
        <fullName evidence="9">Rhomboid family intramembrane serine protease</fullName>
    </submittedName>
</protein>
<dbReference type="GO" id="GO:0004252">
    <property type="term" value="F:serine-type endopeptidase activity"/>
    <property type="evidence" value="ECO:0007669"/>
    <property type="project" value="InterPro"/>
</dbReference>
<dbReference type="InterPro" id="IPR035952">
    <property type="entry name" value="Rhomboid-like_sf"/>
</dbReference>
<evidence type="ECO:0000256" key="6">
    <source>
        <dbReference type="SAM" id="Phobius"/>
    </source>
</evidence>
<dbReference type="PANTHER" id="PTHR43731:SF9">
    <property type="entry name" value="SLR1461 PROTEIN"/>
    <property type="match status" value="1"/>
</dbReference>
<evidence type="ECO:0000256" key="3">
    <source>
        <dbReference type="ARBA" id="ARBA00022989"/>
    </source>
</evidence>
<dbReference type="Gene3D" id="1.20.1540.10">
    <property type="entry name" value="Rhomboid-like"/>
    <property type="match status" value="1"/>
</dbReference>